<evidence type="ECO:0000313" key="1">
    <source>
        <dbReference type="EMBL" id="KRT35492.1"/>
    </source>
</evidence>
<sequence>MKFFFKDLSPYGHGGIYGLDRSTCIKAQSHGEDIYRLEEMRHG</sequence>
<organism evidence="1 2">
    <name type="scientific">Acetomicrobium hydrogeniformans ATCC BAA-1850</name>
    <dbReference type="NCBI Taxonomy" id="592015"/>
    <lineage>
        <taxon>Bacteria</taxon>
        <taxon>Thermotogati</taxon>
        <taxon>Synergistota</taxon>
        <taxon>Synergistia</taxon>
        <taxon>Synergistales</taxon>
        <taxon>Acetomicrobiaceae</taxon>
        <taxon>Acetomicrobium</taxon>
    </lineage>
</organism>
<accession>A0A0T5XBC1</accession>
<dbReference type="Proteomes" id="UP000005273">
    <property type="component" value="Unassembled WGS sequence"/>
</dbReference>
<dbReference type="EMBL" id="ACJX03000001">
    <property type="protein sequence ID" value="KRT35492.1"/>
    <property type="molecule type" value="Genomic_DNA"/>
</dbReference>
<evidence type="ECO:0000313" key="2">
    <source>
        <dbReference type="Proteomes" id="UP000005273"/>
    </source>
</evidence>
<gene>
    <name evidence="1" type="ORF">HMPREF1705_04665</name>
</gene>
<name>A0A0T5XBC1_9BACT</name>
<reference evidence="2" key="1">
    <citation type="submission" date="2012-09" db="EMBL/GenBank/DDBJ databases">
        <authorList>
            <person name="Weinstock G."/>
            <person name="Sodergren E."/>
            <person name="Clifton S."/>
            <person name="Fulton L."/>
            <person name="Fulton B."/>
            <person name="Courtney L."/>
            <person name="Fronick C."/>
            <person name="Harrison M."/>
            <person name="Strong C."/>
            <person name="Farmer C."/>
            <person name="Delehaunty K."/>
            <person name="Markovic C."/>
            <person name="Hall O."/>
            <person name="Minx P."/>
            <person name="Tomlinson C."/>
            <person name="Mitreva M."/>
            <person name="Nelson J."/>
            <person name="Hou S."/>
            <person name="Wollam A."/>
            <person name="Pepin K.H."/>
            <person name="Johnson M."/>
            <person name="Bhonagiri V."/>
            <person name="Nash W.E."/>
            <person name="Suruliraj S."/>
            <person name="Warren W."/>
            <person name="Chinwalla A."/>
            <person name="Mardis E.R."/>
            <person name="Wilson R.K."/>
        </authorList>
    </citation>
    <scope>NUCLEOTIDE SEQUENCE [LARGE SCALE GENOMIC DNA]</scope>
    <source>
        <strain evidence="2">OS1</strain>
    </source>
</reference>
<dbReference type="AlphaFoldDB" id="A0A0T5XBC1"/>
<proteinExistence type="predicted"/>
<keyword evidence="2" id="KW-1185">Reference proteome</keyword>
<protein>
    <submittedName>
        <fullName evidence="1">Uncharacterized protein</fullName>
    </submittedName>
</protein>
<comment type="caution">
    <text evidence="1">The sequence shown here is derived from an EMBL/GenBank/DDBJ whole genome shotgun (WGS) entry which is preliminary data.</text>
</comment>